<sequence length="66" mass="7964">MPNLVKFGCSFNLGDKFPRFPVRAMIFKLILRYHWLPNGPEERHNINLICAQLFEHTWAYRAFNQR</sequence>
<organism evidence="1 2">
    <name type="scientific">Pyrus ussuriensis x Pyrus communis</name>
    <dbReference type="NCBI Taxonomy" id="2448454"/>
    <lineage>
        <taxon>Eukaryota</taxon>
        <taxon>Viridiplantae</taxon>
        <taxon>Streptophyta</taxon>
        <taxon>Embryophyta</taxon>
        <taxon>Tracheophyta</taxon>
        <taxon>Spermatophyta</taxon>
        <taxon>Magnoliopsida</taxon>
        <taxon>eudicotyledons</taxon>
        <taxon>Gunneridae</taxon>
        <taxon>Pentapetalae</taxon>
        <taxon>rosids</taxon>
        <taxon>fabids</taxon>
        <taxon>Rosales</taxon>
        <taxon>Rosaceae</taxon>
        <taxon>Amygdaloideae</taxon>
        <taxon>Maleae</taxon>
        <taxon>Pyrus</taxon>
    </lineage>
</organism>
<gene>
    <name evidence="1" type="ORF">D8674_038874</name>
</gene>
<comment type="caution">
    <text evidence="1">The sequence shown here is derived from an EMBL/GenBank/DDBJ whole genome shotgun (WGS) entry which is preliminary data.</text>
</comment>
<dbReference type="Proteomes" id="UP000327157">
    <property type="component" value="Unassembled WGS sequence"/>
</dbReference>
<protein>
    <submittedName>
        <fullName evidence="1">Uncharacterized protein</fullName>
    </submittedName>
</protein>
<evidence type="ECO:0000313" key="2">
    <source>
        <dbReference type="Proteomes" id="UP000327157"/>
    </source>
</evidence>
<proteinExistence type="predicted"/>
<evidence type="ECO:0000313" key="1">
    <source>
        <dbReference type="EMBL" id="KAB2623582.1"/>
    </source>
</evidence>
<accession>A0A5N5HBS9</accession>
<reference evidence="1 2" key="1">
    <citation type="submission" date="2019-09" db="EMBL/GenBank/DDBJ databases">
        <authorList>
            <person name="Ou C."/>
        </authorList>
    </citation>
    <scope>NUCLEOTIDE SEQUENCE [LARGE SCALE GENOMIC DNA]</scope>
    <source>
        <strain evidence="1">S2</strain>
        <tissue evidence="1">Leaf</tissue>
    </source>
</reference>
<keyword evidence="2" id="KW-1185">Reference proteome</keyword>
<dbReference type="EMBL" id="SMOL01000214">
    <property type="protein sequence ID" value="KAB2623582.1"/>
    <property type="molecule type" value="Genomic_DNA"/>
</dbReference>
<name>A0A5N5HBS9_9ROSA</name>
<reference evidence="1 2" key="2">
    <citation type="submission" date="2019-11" db="EMBL/GenBank/DDBJ databases">
        <title>A de novo genome assembly of a pear dwarfing rootstock.</title>
        <authorList>
            <person name="Wang F."/>
            <person name="Wang J."/>
            <person name="Li S."/>
            <person name="Zhang Y."/>
            <person name="Fang M."/>
            <person name="Ma L."/>
            <person name="Zhao Y."/>
            <person name="Jiang S."/>
        </authorList>
    </citation>
    <scope>NUCLEOTIDE SEQUENCE [LARGE SCALE GENOMIC DNA]</scope>
    <source>
        <strain evidence="1">S2</strain>
        <tissue evidence="1">Leaf</tissue>
    </source>
</reference>
<dbReference type="AlphaFoldDB" id="A0A5N5HBS9"/>